<gene>
    <name evidence="5" type="ORF">ACFO3S_24455</name>
</gene>
<dbReference type="RefSeq" id="WP_378101456.1">
    <property type="nucleotide sequence ID" value="NZ_JBHSEP010000026.1"/>
</dbReference>
<feature type="signal peptide" evidence="2">
    <location>
        <begin position="1"/>
        <end position="28"/>
    </location>
</feature>
<dbReference type="PRINTS" id="PR01607">
    <property type="entry name" value="APYRASEFAMLY"/>
</dbReference>
<dbReference type="PROSITE" id="PS51782">
    <property type="entry name" value="LYSM"/>
    <property type="match status" value="1"/>
</dbReference>
<feature type="compositionally biased region" description="Basic and acidic residues" evidence="3">
    <location>
        <begin position="517"/>
        <end position="537"/>
    </location>
</feature>
<evidence type="ECO:0000256" key="1">
    <source>
        <dbReference type="ARBA" id="ARBA00022729"/>
    </source>
</evidence>
<protein>
    <submittedName>
        <fullName evidence="5">5'-nucleotidase C-terminal domain-containing protein</fullName>
    </submittedName>
</protein>
<evidence type="ECO:0000259" key="4">
    <source>
        <dbReference type="PROSITE" id="PS51782"/>
    </source>
</evidence>
<dbReference type="SUPFAM" id="SSF54106">
    <property type="entry name" value="LysM domain"/>
    <property type="match status" value="1"/>
</dbReference>
<reference evidence="6" key="1">
    <citation type="journal article" date="2019" name="Int. J. Syst. Evol. Microbiol.">
        <title>The Global Catalogue of Microorganisms (GCM) 10K type strain sequencing project: providing services to taxonomists for standard genome sequencing and annotation.</title>
        <authorList>
            <consortium name="The Broad Institute Genomics Platform"/>
            <consortium name="The Broad Institute Genome Sequencing Center for Infectious Disease"/>
            <person name="Wu L."/>
            <person name="Ma J."/>
        </authorList>
    </citation>
    <scope>NUCLEOTIDE SEQUENCE [LARGE SCALE GENOMIC DNA]</scope>
    <source>
        <strain evidence="6">CCUG 49571</strain>
    </source>
</reference>
<feature type="domain" description="LysM" evidence="4">
    <location>
        <begin position="548"/>
        <end position="592"/>
    </location>
</feature>
<proteinExistence type="inferred from homology"/>
<dbReference type="Pfam" id="PF00149">
    <property type="entry name" value="Metallophos"/>
    <property type="match status" value="1"/>
</dbReference>
<dbReference type="SUPFAM" id="SSF56300">
    <property type="entry name" value="Metallo-dependent phosphatases"/>
    <property type="match status" value="1"/>
</dbReference>
<dbReference type="CDD" id="cd00118">
    <property type="entry name" value="LysM"/>
    <property type="match status" value="1"/>
</dbReference>
<keyword evidence="1 2" id="KW-0732">Signal</keyword>
<dbReference type="Proteomes" id="UP001596028">
    <property type="component" value="Unassembled WGS sequence"/>
</dbReference>
<dbReference type="Pfam" id="PF01476">
    <property type="entry name" value="LysM"/>
    <property type="match status" value="1"/>
</dbReference>
<dbReference type="InterPro" id="IPR029052">
    <property type="entry name" value="Metallo-depent_PP-like"/>
</dbReference>
<evidence type="ECO:0000256" key="2">
    <source>
        <dbReference type="RuleBase" id="RU362119"/>
    </source>
</evidence>
<dbReference type="EMBL" id="JBHSEP010000026">
    <property type="protein sequence ID" value="MFC4601418.1"/>
    <property type="molecule type" value="Genomic_DNA"/>
</dbReference>
<sequence length="593" mass="63548">MNRFMKKLIAGLTALMLLIPVGISSVQAASVKLQIVHFNDVHSRVEESDTSIGYAKIAALIEQLKASNPNTLVLDAGDTLHGQTIANLVKGESIVEILDILGIDAMVAGNHDFNYGHERLSELAEKASFPILAANVYQADGTRLLEPYTIRTVGDIRVAIFGLATPETLFKTHPNNVKGLTFADPVEEARKMVEELRSRADVIIALSHLGLDESSLETSRQVAEGVPGIDLIVDGHSHTVLEQGLKAGDTLIVQTGEYGNNLGVVELTIDDSKKVVNREARLIARSAADDIEAEASISAIIQKVKDDQLSVLSEVVGSTKVHLQGEREFVRTSETNLGNLITDAMLAESGADVALTNGGGIRASIPAGDITVGQVITVLPFGNYIQTKRVKGSDLLAALELGVGSYPESLGGFPHVAGMTFTFDESKPAGQRVQSVLVGGKPLDRNETYLLATNDFMAAGGDNYTMFKDYPIENDFASLEEAVIQYVRSAGELNPQTEGRIKPTSSAPAQPQPAPEAKPETQPEAKPEAKPETKPEAKPTPAPSESPKSYVVVSGDNLSKIAQRHGTTWQVLSKLNKLANPHLIFPGQRIILP</sequence>
<dbReference type="SMART" id="SM00257">
    <property type="entry name" value="LysM"/>
    <property type="match status" value="1"/>
</dbReference>
<keyword evidence="6" id="KW-1185">Reference proteome</keyword>
<accession>A0ABV9FK51</accession>
<dbReference type="Gene3D" id="3.10.350.10">
    <property type="entry name" value="LysM domain"/>
    <property type="match status" value="1"/>
</dbReference>
<feature type="chain" id="PRO_5044965234" evidence="2">
    <location>
        <begin position="29"/>
        <end position="593"/>
    </location>
</feature>
<evidence type="ECO:0000313" key="6">
    <source>
        <dbReference type="Proteomes" id="UP001596028"/>
    </source>
</evidence>
<comment type="caution">
    <text evidence="5">The sequence shown here is derived from an EMBL/GenBank/DDBJ whole genome shotgun (WGS) entry which is preliminary data.</text>
</comment>
<dbReference type="Gene3D" id="3.60.21.10">
    <property type="match status" value="1"/>
</dbReference>
<dbReference type="Gene3D" id="3.90.780.10">
    <property type="entry name" value="5'-Nucleotidase, C-terminal domain"/>
    <property type="match status" value="1"/>
</dbReference>
<keyword evidence="2" id="KW-0378">Hydrolase</keyword>
<dbReference type="InterPro" id="IPR018392">
    <property type="entry name" value="LysM"/>
</dbReference>
<dbReference type="InterPro" id="IPR036779">
    <property type="entry name" value="LysM_dom_sf"/>
</dbReference>
<dbReference type="PANTHER" id="PTHR11575:SF24">
    <property type="entry name" value="5'-NUCLEOTIDASE"/>
    <property type="match status" value="1"/>
</dbReference>
<dbReference type="InterPro" id="IPR006179">
    <property type="entry name" value="5_nucleotidase/apyrase"/>
</dbReference>
<evidence type="ECO:0000313" key="5">
    <source>
        <dbReference type="EMBL" id="MFC4601418.1"/>
    </source>
</evidence>
<dbReference type="InterPro" id="IPR036907">
    <property type="entry name" value="5'-Nucleotdase_C_sf"/>
</dbReference>
<dbReference type="SUPFAM" id="SSF55816">
    <property type="entry name" value="5'-nucleotidase (syn. UDP-sugar hydrolase), C-terminal domain"/>
    <property type="match status" value="1"/>
</dbReference>
<keyword evidence="2" id="KW-0547">Nucleotide-binding</keyword>
<feature type="region of interest" description="Disordered" evidence="3">
    <location>
        <begin position="494"/>
        <end position="551"/>
    </location>
</feature>
<name>A0ABV9FK51_9BACL</name>
<dbReference type="Pfam" id="PF02872">
    <property type="entry name" value="5_nucleotid_C"/>
    <property type="match status" value="1"/>
</dbReference>
<dbReference type="CDD" id="cd00845">
    <property type="entry name" value="MPP_UshA_N_like"/>
    <property type="match status" value="1"/>
</dbReference>
<dbReference type="InterPro" id="IPR004843">
    <property type="entry name" value="Calcineurin-like_PHP"/>
</dbReference>
<evidence type="ECO:0000256" key="3">
    <source>
        <dbReference type="SAM" id="MobiDB-lite"/>
    </source>
</evidence>
<dbReference type="PANTHER" id="PTHR11575">
    <property type="entry name" value="5'-NUCLEOTIDASE-RELATED"/>
    <property type="match status" value="1"/>
</dbReference>
<dbReference type="InterPro" id="IPR008334">
    <property type="entry name" value="5'-Nucleotdase_C"/>
</dbReference>
<organism evidence="5 6">
    <name type="scientific">Cohnella hongkongensis</name>
    <dbReference type="NCBI Taxonomy" id="178337"/>
    <lineage>
        <taxon>Bacteria</taxon>
        <taxon>Bacillati</taxon>
        <taxon>Bacillota</taxon>
        <taxon>Bacilli</taxon>
        <taxon>Bacillales</taxon>
        <taxon>Paenibacillaceae</taxon>
        <taxon>Cohnella</taxon>
    </lineage>
</organism>
<comment type="similarity">
    <text evidence="2">Belongs to the 5'-nucleotidase family.</text>
</comment>